<reference evidence="2" key="1">
    <citation type="journal article" date="2020" name="mSystems">
        <title>Genome- and Community-Level Interaction Insights into Carbon Utilization and Element Cycling Functions of Hydrothermarchaeota in Hydrothermal Sediment.</title>
        <authorList>
            <person name="Zhou Z."/>
            <person name="Liu Y."/>
            <person name="Xu W."/>
            <person name="Pan J."/>
            <person name="Luo Z.H."/>
            <person name="Li M."/>
        </authorList>
    </citation>
    <scope>NUCLEOTIDE SEQUENCE [LARGE SCALE GENOMIC DNA]</scope>
    <source>
        <strain evidence="2">SpSt-780</strain>
    </source>
</reference>
<organism evidence="2">
    <name type="scientific">candidate division WOR-3 bacterium</name>
    <dbReference type="NCBI Taxonomy" id="2052148"/>
    <lineage>
        <taxon>Bacteria</taxon>
        <taxon>Bacteria division WOR-3</taxon>
    </lineage>
</organism>
<dbReference type="Gene3D" id="3.40.50.300">
    <property type="entry name" value="P-loop containing nucleotide triphosphate hydrolases"/>
    <property type="match status" value="2"/>
</dbReference>
<dbReference type="InterPro" id="IPR010285">
    <property type="entry name" value="DNA_helicase_pif1-like_DEAD"/>
</dbReference>
<dbReference type="SMART" id="SM00382">
    <property type="entry name" value="AAA"/>
    <property type="match status" value="1"/>
</dbReference>
<gene>
    <name evidence="2" type="ORF">ENV67_03320</name>
</gene>
<dbReference type="InterPro" id="IPR026881">
    <property type="entry name" value="WYL_dom"/>
</dbReference>
<dbReference type="InterPro" id="IPR051055">
    <property type="entry name" value="PIF1_helicase"/>
</dbReference>
<dbReference type="InterPro" id="IPR027785">
    <property type="entry name" value="UvrD-like_helicase_C"/>
</dbReference>
<dbReference type="Pfam" id="PF13280">
    <property type="entry name" value="WYL"/>
    <property type="match status" value="1"/>
</dbReference>
<proteinExistence type="predicted"/>
<dbReference type="PROSITE" id="PS52050">
    <property type="entry name" value="WYL"/>
    <property type="match status" value="1"/>
</dbReference>
<dbReference type="FunFam" id="3.40.50.300:FF:001498">
    <property type="entry name" value="ATP-dependent DNA helicase"/>
    <property type="match status" value="1"/>
</dbReference>
<dbReference type="GO" id="GO:0006281">
    <property type="term" value="P:DNA repair"/>
    <property type="evidence" value="ECO:0007669"/>
    <property type="project" value="InterPro"/>
</dbReference>
<dbReference type="GO" id="GO:0000723">
    <property type="term" value="P:telomere maintenance"/>
    <property type="evidence" value="ECO:0007669"/>
    <property type="project" value="InterPro"/>
</dbReference>
<dbReference type="SUPFAM" id="SSF52540">
    <property type="entry name" value="P-loop containing nucleoside triphosphate hydrolases"/>
    <property type="match status" value="2"/>
</dbReference>
<dbReference type="EMBL" id="DTHG01000037">
    <property type="protein sequence ID" value="HGW91555.1"/>
    <property type="molecule type" value="Genomic_DNA"/>
</dbReference>
<dbReference type="CDD" id="cd18809">
    <property type="entry name" value="SF1_C_RecD"/>
    <property type="match status" value="1"/>
</dbReference>
<dbReference type="PANTHER" id="PTHR47642">
    <property type="entry name" value="ATP-DEPENDENT DNA HELICASE"/>
    <property type="match status" value="1"/>
</dbReference>
<dbReference type="CDD" id="cd18037">
    <property type="entry name" value="DEXSc_Pif1_like"/>
    <property type="match status" value="1"/>
</dbReference>
<protein>
    <submittedName>
        <fullName evidence="2">WYL domain-containing protein</fullName>
    </submittedName>
</protein>
<evidence type="ECO:0000259" key="1">
    <source>
        <dbReference type="SMART" id="SM00382"/>
    </source>
</evidence>
<dbReference type="InterPro" id="IPR027417">
    <property type="entry name" value="P-loop_NTPase"/>
</dbReference>
<dbReference type="InterPro" id="IPR003593">
    <property type="entry name" value="AAA+_ATPase"/>
</dbReference>
<dbReference type="GO" id="GO:0003678">
    <property type="term" value="F:DNA helicase activity"/>
    <property type="evidence" value="ECO:0007669"/>
    <property type="project" value="InterPro"/>
</dbReference>
<accession>A0A7C4U806</accession>
<name>A0A7C4U806_UNCW3</name>
<dbReference type="Pfam" id="PF13538">
    <property type="entry name" value="UvrD_C_2"/>
    <property type="match status" value="1"/>
</dbReference>
<feature type="domain" description="AAA+ ATPase" evidence="1">
    <location>
        <begin position="17"/>
        <end position="256"/>
    </location>
</feature>
<evidence type="ECO:0000313" key="2">
    <source>
        <dbReference type="EMBL" id="HGW91555.1"/>
    </source>
</evidence>
<dbReference type="AlphaFoldDB" id="A0A7C4U806"/>
<dbReference type="Pfam" id="PF05970">
    <property type="entry name" value="PIF1"/>
    <property type="match status" value="1"/>
</dbReference>
<sequence length="510" mass="59806">MIEINEYFKKALKIIEEGKNIFITGRAGTGKSTLLQYFRENSTKNVVVLAPTGVAALNVKGQTIHSFFRFKPDVTIDKVKKMKIKRKDIYKNIDVLVIDEISMVRADLLDCMDIFMRNNGRKTRKPFGGVQVVFFGDLYQLPPVVKTKEKEIFKDYYKTPYFFSARCFEDLKLEFVELEKIYRQKDEKFIQLLNKIRNRTITDEEIEILNQRYDKYFEPSEKDMFIQLVTRNEIAERINNNMLSKLKGKIFYYRGEIEGEFERDSIPCPEELKIKKGAQVMLVNNDSMGRWVNGSVGKIIGIEEDETDIIVVKLTDGRIVEVTPVKWELFRYYYNKEELKIETEKIGTYIQYPIILAWAITIHKSQGKTFDKVIIDLSGGAFAAGQLYVALSRCTTLDGIILKSRISRKDILIDWEVVKFITRYQYKKSEEKMGKEEKIKIIEKAKEEGRKLEIVYLKTCDEKSKRIVKPYEVGEMEYKGNKFLGFKGYDEKSKELRTFRIERILSIKEI</sequence>
<comment type="caution">
    <text evidence="2">The sequence shown here is derived from an EMBL/GenBank/DDBJ whole genome shotgun (WGS) entry which is preliminary data.</text>
</comment>